<feature type="compositionally biased region" description="Basic residues" evidence="3">
    <location>
        <begin position="1"/>
        <end position="10"/>
    </location>
</feature>
<feature type="region of interest" description="Disordered" evidence="3">
    <location>
        <begin position="1"/>
        <end position="21"/>
    </location>
</feature>
<evidence type="ECO:0000256" key="1">
    <source>
        <dbReference type="ARBA" id="ARBA00006137"/>
    </source>
</evidence>
<evidence type="ECO:0000256" key="2">
    <source>
        <dbReference type="SAM" id="Coils"/>
    </source>
</evidence>
<dbReference type="PANTHER" id="PTHR34766:SF1">
    <property type="entry name" value="UPF0449 PROTEIN C19ORF25"/>
    <property type="match status" value="1"/>
</dbReference>
<evidence type="ECO:0000313" key="5">
    <source>
        <dbReference type="Proteomes" id="UP000283509"/>
    </source>
</evidence>
<reference evidence="4 5" key="1">
    <citation type="submission" date="2018-04" db="EMBL/GenBank/DDBJ databases">
        <authorList>
            <person name="Zhang X."/>
            <person name="Yuan J."/>
            <person name="Li F."/>
            <person name="Xiang J."/>
        </authorList>
    </citation>
    <scope>NUCLEOTIDE SEQUENCE [LARGE SCALE GENOMIC DNA]</scope>
    <source>
        <tissue evidence="4">Muscle</tissue>
    </source>
</reference>
<accession>A0A3R7PUY7</accession>
<proteinExistence type="inferred from homology"/>
<comment type="caution">
    <text evidence="4">The sequence shown here is derived from an EMBL/GenBank/DDBJ whole genome shotgun (WGS) entry which is preliminary data.</text>
</comment>
<evidence type="ECO:0000313" key="4">
    <source>
        <dbReference type="EMBL" id="ROT83351.1"/>
    </source>
</evidence>
<feature type="coiled-coil region" evidence="2">
    <location>
        <begin position="38"/>
        <end position="111"/>
    </location>
</feature>
<dbReference type="OrthoDB" id="6129359at2759"/>
<evidence type="ECO:0000256" key="3">
    <source>
        <dbReference type="SAM" id="MobiDB-lite"/>
    </source>
</evidence>
<dbReference type="Pfam" id="PF15136">
    <property type="entry name" value="UPF0449"/>
    <property type="match status" value="1"/>
</dbReference>
<dbReference type="AlphaFoldDB" id="A0A3R7PUY7"/>
<comment type="similarity">
    <text evidence="1">Belongs to the UPF0449 family.</text>
</comment>
<dbReference type="InterPro" id="IPR028227">
    <property type="entry name" value="UPF0449"/>
</dbReference>
<dbReference type="Proteomes" id="UP000283509">
    <property type="component" value="Unassembled WGS sequence"/>
</dbReference>
<gene>
    <name evidence="4" type="ORF">C7M84_023445</name>
</gene>
<dbReference type="PANTHER" id="PTHR34766">
    <property type="entry name" value="UPF0449 PROTEIN C19ORF25"/>
    <property type="match status" value="1"/>
</dbReference>
<keyword evidence="2" id="KW-0175">Coiled coil</keyword>
<reference evidence="4 5" key="2">
    <citation type="submission" date="2019-01" db="EMBL/GenBank/DDBJ databases">
        <title>The decoding of complex shrimp genome reveals the adaptation for benthos swimmer, frequently molting mechanism and breeding impact on genome.</title>
        <authorList>
            <person name="Sun Y."/>
            <person name="Gao Y."/>
            <person name="Yu Y."/>
        </authorList>
    </citation>
    <scope>NUCLEOTIDE SEQUENCE [LARGE SCALE GENOMIC DNA]</scope>
    <source>
        <tissue evidence="4">Muscle</tissue>
    </source>
</reference>
<name>A0A3R7PUY7_PENVA</name>
<keyword evidence="5" id="KW-1185">Reference proteome</keyword>
<organism evidence="4 5">
    <name type="scientific">Penaeus vannamei</name>
    <name type="common">Whiteleg shrimp</name>
    <name type="synonym">Litopenaeus vannamei</name>
    <dbReference type="NCBI Taxonomy" id="6689"/>
    <lineage>
        <taxon>Eukaryota</taxon>
        <taxon>Metazoa</taxon>
        <taxon>Ecdysozoa</taxon>
        <taxon>Arthropoda</taxon>
        <taxon>Crustacea</taxon>
        <taxon>Multicrustacea</taxon>
        <taxon>Malacostraca</taxon>
        <taxon>Eumalacostraca</taxon>
        <taxon>Eucarida</taxon>
        <taxon>Decapoda</taxon>
        <taxon>Dendrobranchiata</taxon>
        <taxon>Penaeoidea</taxon>
        <taxon>Penaeidae</taxon>
        <taxon>Penaeus</taxon>
    </lineage>
</organism>
<dbReference type="EMBL" id="QCYY01000697">
    <property type="protein sequence ID" value="ROT83351.1"/>
    <property type="molecule type" value="Genomic_DNA"/>
</dbReference>
<sequence length="119" mass="13600">MFKSKKKSKLPARPSPPSWEEMEEDLRVVAKEDFIFALKAESEEKEEIEKVNNGAEEGEDVTETHVFAQAVTFVEKNDELVHNMRRLDEAREKLEDVSSSLEKTVAKVKEQALVAMDGY</sequence>
<protein>
    <submittedName>
        <fullName evidence="4">Putative UPF0449 protein C19orf25-like</fullName>
    </submittedName>
</protein>